<dbReference type="AlphaFoldDB" id="A0AB38BEM2"/>
<evidence type="ECO:0000313" key="3">
    <source>
        <dbReference type="Proteomes" id="UP000195947"/>
    </source>
</evidence>
<keyword evidence="3" id="KW-1185">Reference proteome</keyword>
<reference evidence="2 4" key="2">
    <citation type="submission" date="2016-10" db="EMBL/GenBank/DDBJ databases">
        <authorList>
            <person name="Varghese N."/>
            <person name="Submissions S."/>
        </authorList>
    </citation>
    <scope>NUCLEOTIDE SEQUENCE [LARGE SCALE GENOMIC DNA]</scope>
    <source>
        <strain evidence="2 4">DSM 2094</strain>
    </source>
</reference>
<sequence>MIFFCLVSVPVHVNIHLSESKKIPRAEALGIFLITLNFILK</sequence>
<organism evidence="2 4">
    <name type="scientific">Trichococcus flocculiformis</name>
    <dbReference type="NCBI Taxonomy" id="82803"/>
    <lineage>
        <taxon>Bacteria</taxon>
        <taxon>Bacillati</taxon>
        <taxon>Bacillota</taxon>
        <taxon>Bacilli</taxon>
        <taxon>Lactobacillales</taxon>
        <taxon>Carnobacteriaceae</taxon>
        <taxon>Trichococcus</taxon>
    </lineage>
</organism>
<dbReference type="EMBL" id="FOQC01000002">
    <property type="protein sequence ID" value="SFH50971.1"/>
    <property type="molecule type" value="Genomic_DNA"/>
</dbReference>
<dbReference type="EMBL" id="FJMZ01000001">
    <property type="protein sequence ID" value="CZQ80298.1"/>
    <property type="molecule type" value="Genomic_DNA"/>
</dbReference>
<dbReference type="Proteomes" id="UP000195947">
    <property type="component" value="Unassembled WGS sequence"/>
</dbReference>
<proteinExistence type="predicted"/>
<evidence type="ECO:0000313" key="1">
    <source>
        <dbReference type="EMBL" id="CZQ80298.1"/>
    </source>
</evidence>
<comment type="caution">
    <text evidence="2">The sequence shown here is derived from an EMBL/GenBank/DDBJ whole genome shotgun (WGS) entry which is preliminary data.</text>
</comment>
<reference evidence="1 3" key="1">
    <citation type="submission" date="2016-02" db="EMBL/GenBank/DDBJ databases">
        <authorList>
            <person name="Strepis N."/>
        </authorList>
    </citation>
    <scope>NUCLEOTIDE SEQUENCE [LARGE SCALE GENOMIC DNA]</scope>
    <source>
        <strain evidence="1">Trichococcus flocculiformis</strain>
    </source>
</reference>
<name>A0AB38BEM2_9LACT</name>
<dbReference type="Proteomes" id="UP000199686">
    <property type="component" value="Unassembled WGS sequence"/>
</dbReference>
<accession>A0AB38BEM2</accession>
<protein>
    <submittedName>
        <fullName evidence="2">Uncharacterized protein</fullName>
    </submittedName>
</protein>
<evidence type="ECO:0000313" key="4">
    <source>
        <dbReference type="Proteomes" id="UP000199686"/>
    </source>
</evidence>
<gene>
    <name evidence="2" type="ORF">SAMN04488507_1002112</name>
    <name evidence="1" type="ORF">TFLO_73</name>
</gene>
<evidence type="ECO:0000313" key="2">
    <source>
        <dbReference type="EMBL" id="SFH50971.1"/>
    </source>
</evidence>